<feature type="transmembrane region" description="Helical" evidence="6">
    <location>
        <begin position="36"/>
        <end position="56"/>
    </location>
</feature>
<keyword evidence="5 6" id="KW-0472">Membrane</keyword>
<dbReference type="EMBL" id="FNID01000009">
    <property type="protein sequence ID" value="SDN01955.1"/>
    <property type="molecule type" value="Genomic_DNA"/>
</dbReference>
<dbReference type="AlphaFoldDB" id="A0A1G9Y0I3"/>
<name>A0A1G9Y0I3_9FIRM</name>
<evidence type="ECO:0000256" key="6">
    <source>
        <dbReference type="SAM" id="Phobius"/>
    </source>
</evidence>
<proteinExistence type="predicted"/>
<dbReference type="GO" id="GO:0005886">
    <property type="term" value="C:plasma membrane"/>
    <property type="evidence" value="ECO:0007669"/>
    <property type="project" value="UniProtKB-SubCell"/>
</dbReference>
<gene>
    <name evidence="8" type="ORF">SAMN05192585_10991</name>
</gene>
<dbReference type="InterPro" id="IPR027379">
    <property type="entry name" value="CLS_N"/>
</dbReference>
<dbReference type="Pfam" id="PF13396">
    <property type="entry name" value="PLDc_N"/>
    <property type="match status" value="1"/>
</dbReference>
<feature type="domain" description="Cardiolipin synthase N-terminal" evidence="7">
    <location>
        <begin position="15"/>
        <end position="55"/>
    </location>
</feature>
<reference evidence="8 9" key="1">
    <citation type="submission" date="2016-10" db="EMBL/GenBank/DDBJ databases">
        <authorList>
            <person name="de Groot N.N."/>
        </authorList>
    </citation>
    <scope>NUCLEOTIDE SEQUENCE [LARGE SCALE GENOMIC DNA]</scope>
    <source>
        <strain evidence="8 9">CGMCC 1.5012</strain>
    </source>
</reference>
<accession>A0A1G9Y0I3</accession>
<protein>
    <submittedName>
        <fullName evidence="8">Phospholipase_D-nuclease N-terminal</fullName>
    </submittedName>
</protein>
<evidence type="ECO:0000256" key="1">
    <source>
        <dbReference type="ARBA" id="ARBA00004651"/>
    </source>
</evidence>
<keyword evidence="4 6" id="KW-1133">Transmembrane helix</keyword>
<comment type="subcellular location">
    <subcellularLocation>
        <location evidence="1">Cell membrane</location>
        <topology evidence="1">Multi-pass membrane protein</topology>
    </subcellularLocation>
</comment>
<evidence type="ECO:0000256" key="3">
    <source>
        <dbReference type="ARBA" id="ARBA00022692"/>
    </source>
</evidence>
<organism evidence="8 9">
    <name type="scientific">Acetanaerobacterium elongatum</name>
    <dbReference type="NCBI Taxonomy" id="258515"/>
    <lineage>
        <taxon>Bacteria</taxon>
        <taxon>Bacillati</taxon>
        <taxon>Bacillota</taxon>
        <taxon>Clostridia</taxon>
        <taxon>Eubacteriales</taxon>
        <taxon>Oscillospiraceae</taxon>
        <taxon>Acetanaerobacterium</taxon>
    </lineage>
</organism>
<keyword evidence="3 6" id="KW-0812">Transmembrane</keyword>
<dbReference type="RefSeq" id="WP_092639019.1">
    <property type="nucleotide sequence ID" value="NZ_FNID01000009.1"/>
</dbReference>
<sequence length="60" mass="6863">MEWILTSAVVIIQIAIMVYCLINLSKKSRTKYLNKTLWIIIIFFGSLLGQGIYLALESNN</sequence>
<dbReference type="Proteomes" id="UP000199182">
    <property type="component" value="Unassembled WGS sequence"/>
</dbReference>
<feature type="transmembrane region" description="Helical" evidence="6">
    <location>
        <begin position="6"/>
        <end position="24"/>
    </location>
</feature>
<evidence type="ECO:0000256" key="5">
    <source>
        <dbReference type="ARBA" id="ARBA00023136"/>
    </source>
</evidence>
<evidence type="ECO:0000313" key="9">
    <source>
        <dbReference type="Proteomes" id="UP000199182"/>
    </source>
</evidence>
<keyword evidence="9" id="KW-1185">Reference proteome</keyword>
<keyword evidence="2" id="KW-1003">Cell membrane</keyword>
<evidence type="ECO:0000259" key="7">
    <source>
        <dbReference type="Pfam" id="PF13396"/>
    </source>
</evidence>
<evidence type="ECO:0000256" key="2">
    <source>
        <dbReference type="ARBA" id="ARBA00022475"/>
    </source>
</evidence>
<evidence type="ECO:0000256" key="4">
    <source>
        <dbReference type="ARBA" id="ARBA00022989"/>
    </source>
</evidence>
<evidence type="ECO:0000313" key="8">
    <source>
        <dbReference type="EMBL" id="SDN01955.1"/>
    </source>
</evidence>